<feature type="transmembrane region" description="Helical" evidence="5">
    <location>
        <begin position="327"/>
        <end position="347"/>
    </location>
</feature>
<feature type="transmembrane region" description="Helical" evidence="5">
    <location>
        <begin position="354"/>
        <end position="374"/>
    </location>
</feature>
<reference evidence="6" key="1">
    <citation type="journal article" date="2020" name="mSystems">
        <title>Genome- and Community-Level Interaction Insights into Carbon Utilization and Element Cycling Functions of Hydrothermarchaeota in Hydrothermal Sediment.</title>
        <authorList>
            <person name="Zhou Z."/>
            <person name="Liu Y."/>
            <person name="Xu W."/>
            <person name="Pan J."/>
            <person name="Luo Z.H."/>
            <person name="Li M."/>
        </authorList>
    </citation>
    <scope>NUCLEOTIDE SEQUENCE [LARGE SCALE GENOMIC DNA]</scope>
    <source>
        <strain evidence="6">SpSt-1182</strain>
    </source>
</reference>
<name>A0A7V0T514_UNCW3</name>
<feature type="transmembrane region" description="Helical" evidence="5">
    <location>
        <begin position="207"/>
        <end position="235"/>
    </location>
</feature>
<comment type="subcellular location">
    <subcellularLocation>
        <location evidence="1">Membrane</location>
        <topology evidence="1">Multi-pass membrane protein</topology>
    </subcellularLocation>
</comment>
<keyword evidence="4 5" id="KW-0472">Membrane</keyword>
<feature type="transmembrane region" description="Helical" evidence="5">
    <location>
        <begin position="380"/>
        <end position="404"/>
    </location>
</feature>
<protein>
    <submittedName>
        <fullName evidence="6">Flippase</fullName>
    </submittedName>
</protein>
<sequence>MLGRPARNAGFLFVGELATRALGFAVTAVLTRRLGLDAFGQIAFGLSITAYGIMMTKAGLLTIGIRSIAREPQEAGMLAGRVLTLRLLLAGLAFAGIVVFALLLPRPAEVRWLLVLFAFGVFAQAIALEWVFTGEERMHHIAGAHILTNGVYFLLVFVFVGGPAQLLFVPAAFVVATLAGAAYLLANHSRRHGLPRLAWEPTVWRGLAVQALPVGLASILTQLHVNAPIVALALFRGDAEAGLYSAAHRFVFFVLLLDRIVQTVFLPIAARHYRTRRKELPATVGSILRAALALAAPVCVLVVVFGPQVAALLFGAGFIASGEVMRVLIWFFPLSLVSTVGGYTLLAGDRERRYALNTVVGVTAALVFVIFGSLRFGPLGAAAGMVAGEAVLAALMVAGMLGLVRPRLGRRALAVPAAIVPMVGIIIAFANWHWLVVAATAVAAYALVVFLARGVRLGDLGLGGSR</sequence>
<dbReference type="CDD" id="cd13128">
    <property type="entry name" value="MATE_Wzx_like"/>
    <property type="match status" value="1"/>
</dbReference>
<evidence type="ECO:0000313" key="6">
    <source>
        <dbReference type="EMBL" id="HDQ99300.1"/>
    </source>
</evidence>
<dbReference type="PANTHER" id="PTHR43424">
    <property type="entry name" value="LOCUS PUTATIVE PROTEIN 1-RELATED"/>
    <property type="match status" value="1"/>
</dbReference>
<evidence type="ECO:0000256" key="1">
    <source>
        <dbReference type="ARBA" id="ARBA00004141"/>
    </source>
</evidence>
<feature type="transmembrane region" description="Helical" evidence="5">
    <location>
        <begin position="291"/>
        <end position="321"/>
    </location>
</feature>
<feature type="transmembrane region" description="Helical" evidence="5">
    <location>
        <begin position="83"/>
        <end position="104"/>
    </location>
</feature>
<dbReference type="InterPro" id="IPR052556">
    <property type="entry name" value="PolySynth_Transporter"/>
</dbReference>
<proteinExistence type="predicted"/>
<feature type="transmembrane region" description="Helical" evidence="5">
    <location>
        <begin position="435"/>
        <end position="452"/>
    </location>
</feature>
<dbReference type="AlphaFoldDB" id="A0A7V0T514"/>
<feature type="transmembrane region" description="Helical" evidence="5">
    <location>
        <begin position="12"/>
        <end position="30"/>
    </location>
</feature>
<feature type="transmembrane region" description="Helical" evidence="5">
    <location>
        <begin position="167"/>
        <end position="186"/>
    </location>
</feature>
<feature type="transmembrane region" description="Helical" evidence="5">
    <location>
        <begin position="247"/>
        <end position="270"/>
    </location>
</feature>
<keyword evidence="2 5" id="KW-0812">Transmembrane</keyword>
<evidence type="ECO:0000256" key="3">
    <source>
        <dbReference type="ARBA" id="ARBA00022989"/>
    </source>
</evidence>
<dbReference type="PANTHER" id="PTHR43424:SF1">
    <property type="entry name" value="LOCUS PUTATIVE PROTEIN 1-RELATED"/>
    <property type="match status" value="1"/>
</dbReference>
<evidence type="ECO:0000256" key="2">
    <source>
        <dbReference type="ARBA" id="ARBA00022692"/>
    </source>
</evidence>
<feature type="transmembrane region" description="Helical" evidence="5">
    <location>
        <begin position="144"/>
        <end position="161"/>
    </location>
</feature>
<dbReference type="Pfam" id="PF01943">
    <property type="entry name" value="Polysacc_synt"/>
    <property type="match status" value="1"/>
</dbReference>
<feature type="transmembrane region" description="Helical" evidence="5">
    <location>
        <begin position="42"/>
        <end position="63"/>
    </location>
</feature>
<feature type="transmembrane region" description="Helical" evidence="5">
    <location>
        <begin position="411"/>
        <end position="429"/>
    </location>
</feature>
<organism evidence="6">
    <name type="scientific">candidate division WOR-3 bacterium</name>
    <dbReference type="NCBI Taxonomy" id="2052148"/>
    <lineage>
        <taxon>Bacteria</taxon>
        <taxon>Bacteria division WOR-3</taxon>
    </lineage>
</organism>
<feature type="transmembrane region" description="Helical" evidence="5">
    <location>
        <begin position="110"/>
        <end position="132"/>
    </location>
</feature>
<comment type="caution">
    <text evidence="6">The sequence shown here is derived from an EMBL/GenBank/DDBJ whole genome shotgun (WGS) entry which is preliminary data.</text>
</comment>
<evidence type="ECO:0000256" key="4">
    <source>
        <dbReference type="ARBA" id="ARBA00023136"/>
    </source>
</evidence>
<dbReference type="GO" id="GO:0016020">
    <property type="term" value="C:membrane"/>
    <property type="evidence" value="ECO:0007669"/>
    <property type="project" value="UniProtKB-SubCell"/>
</dbReference>
<dbReference type="InterPro" id="IPR002797">
    <property type="entry name" value="Polysacc_synth"/>
</dbReference>
<evidence type="ECO:0000256" key="5">
    <source>
        <dbReference type="SAM" id="Phobius"/>
    </source>
</evidence>
<gene>
    <name evidence="6" type="ORF">ENN51_03315</name>
</gene>
<keyword evidence="3 5" id="KW-1133">Transmembrane helix</keyword>
<dbReference type="Proteomes" id="UP000885672">
    <property type="component" value="Unassembled WGS sequence"/>
</dbReference>
<dbReference type="EMBL" id="DSBX01000129">
    <property type="protein sequence ID" value="HDQ99300.1"/>
    <property type="molecule type" value="Genomic_DNA"/>
</dbReference>
<accession>A0A7V0T514</accession>